<dbReference type="EMBL" id="GL732787">
    <property type="protein sequence ID" value="EFX64810.1"/>
    <property type="molecule type" value="Genomic_DNA"/>
</dbReference>
<evidence type="ECO:0008006" key="4">
    <source>
        <dbReference type="Google" id="ProtNLM"/>
    </source>
</evidence>
<evidence type="ECO:0000313" key="3">
    <source>
        <dbReference type="Proteomes" id="UP000000305"/>
    </source>
</evidence>
<name>E9HTW3_DAPPU</name>
<dbReference type="HOGENOM" id="CLU_614317_0_0_1"/>
<gene>
    <name evidence="2" type="ORF">DAPPUDRAFT_333808</name>
</gene>
<reference evidence="2 3" key="1">
    <citation type="journal article" date="2011" name="Science">
        <title>The ecoresponsive genome of Daphnia pulex.</title>
        <authorList>
            <person name="Colbourne J.K."/>
            <person name="Pfrender M.E."/>
            <person name="Gilbert D."/>
            <person name="Thomas W.K."/>
            <person name="Tucker A."/>
            <person name="Oakley T.H."/>
            <person name="Tokishita S."/>
            <person name="Aerts A."/>
            <person name="Arnold G.J."/>
            <person name="Basu M.K."/>
            <person name="Bauer D.J."/>
            <person name="Caceres C.E."/>
            <person name="Carmel L."/>
            <person name="Casola C."/>
            <person name="Choi J.H."/>
            <person name="Detter J.C."/>
            <person name="Dong Q."/>
            <person name="Dusheyko S."/>
            <person name="Eads B.D."/>
            <person name="Frohlich T."/>
            <person name="Geiler-Samerotte K.A."/>
            <person name="Gerlach D."/>
            <person name="Hatcher P."/>
            <person name="Jogdeo S."/>
            <person name="Krijgsveld J."/>
            <person name="Kriventseva E.V."/>
            <person name="Kultz D."/>
            <person name="Laforsch C."/>
            <person name="Lindquist E."/>
            <person name="Lopez J."/>
            <person name="Manak J.R."/>
            <person name="Muller J."/>
            <person name="Pangilinan J."/>
            <person name="Patwardhan R.P."/>
            <person name="Pitluck S."/>
            <person name="Pritham E.J."/>
            <person name="Rechtsteiner A."/>
            <person name="Rho M."/>
            <person name="Rogozin I.B."/>
            <person name="Sakarya O."/>
            <person name="Salamov A."/>
            <person name="Schaack S."/>
            <person name="Shapiro H."/>
            <person name="Shiga Y."/>
            <person name="Skalitzky C."/>
            <person name="Smith Z."/>
            <person name="Souvorov A."/>
            <person name="Sung W."/>
            <person name="Tang Z."/>
            <person name="Tsuchiya D."/>
            <person name="Tu H."/>
            <person name="Vos H."/>
            <person name="Wang M."/>
            <person name="Wolf Y.I."/>
            <person name="Yamagata H."/>
            <person name="Yamada T."/>
            <person name="Ye Y."/>
            <person name="Shaw J.R."/>
            <person name="Andrews J."/>
            <person name="Crease T.J."/>
            <person name="Tang H."/>
            <person name="Lucas S.M."/>
            <person name="Robertson H.M."/>
            <person name="Bork P."/>
            <person name="Koonin E.V."/>
            <person name="Zdobnov E.M."/>
            <person name="Grigoriev I.V."/>
            <person name="Lynch M."/>
            <person name="Boore J.L."/>
        </authorList>
    </citation>
    <scope>NUCLEOTIDE SEQUENCE [LARGE SCALE GENOMIC DNA]</scope>
</reference>
<proteinExistence type="predicted"/>
<accession>E9HTW3</accession>
<feature type="compositionally biased region" description="Polar residues" evidence="1">
    <location>
        <begin position="312"/>
        <end position="323"/>
    </location>
</feature>
<keyword evidence="3" id="KW-1185">Reference proteome</keyword>
<feature type="compositionally biased region" description="Low complexity" evidence="1">
    <location>
        <begin position="240"/>
        <end position="251"/>
    </location>
</feature>
<feature type="compositionally biased region" description="Low complexity" evidence="1">
    <location>
        <begin position="185"/>
        <end position="223"/>
    </location>
</feature>
<protein>
    <recommendedName>
        <fullName evidence="4">DUF4806 domain-containing protein</fullName>
    </recommendedName>
</protein>
<evidence type="ECO:0000313" key="2">
    <source>
        <dbReference type="EMBL" id="EFX64810.1"/>
    </source>
</evidence>
<evidence type="ECO:0000256" key="1">
    <source>
        <dbReference type="SAM" id="MobiDB-lite"/>
    </source>
</evidence>
<dbReference type="AlphaFoldDB" id="E9HTW3"/>
<organism evidence="2 3">
    <name type="scientific">Daphnia pulex</name>
    <name type="common">Water flea</name>
    <dbReference type="NCBI Taxonomy" id="6669"/>
    <lineage>
        <taxon>Eukaryota</taxon>
        <taxon>Metazoa</taxon>
        <taxon>Ecdysozoa</taxon>
        <taxon>Arthropoda</taxon>
        <taxon>Crustacea</taxon>
        <taxon>Branchiopoda</taxon>
        <taxon>Diplostraca</taxon>
        <taxon>Cladocera</taxon>
        <taxon>Anomopoda</taxon>
        <taxon>Daphniidae</taxon>
        <taxon>Daphnia</taxon>
    </lineage>
</organism>
<sequence>MPSGNQVEKRSRKPASRYSPESEPKRRNIPNNPSPEELVYNKDLMKRDARQTRSQPGNHVGIGRGRGRPINFENCSSGPVVGEAQACQRPPNPSGRATFHRKRSVSPLPGVSNNYHHGTPKPAEDQACQRPPNPSGRATSHRRRSISPLPGVSKNYHHGTPKPAEDQALNKSAKKVVKKTSNPTVKAAVNSSAKSAVNPTVKAAVNSSAKSAVNSSAKSVSKAGPKSNHPKPSLSPDMFDASPSQPQQPSPSDDDANAQQIDSSNSRDSSSDSSKEYLPQKYNREDDDGTGDEEASDVDQQTGFAENDRDTPASNFSSTPKTNINKRRSRLEFGRFGHDEEIVDDQSEAAPQHEKIRIEFNQDSLLKLFQMLPMMHSTMNEVLRRQDNMMRHLKMLDQKMEAITSKLAGVTNNAGPSESEHVARLLLKLPLNSVIEMTEFVGEINDAIADKSITIGYLRNALKLEGGSTAEKLTINILKAVVSLELARKFTYFGVKTKDGDGQIVSGTGFDNLQVNIGYLGLRTLID</sequence>
<dbReference type="KEGG" id="dpx:DAPPUDRAFT_333808"/>
<dbReference type="InParanoid" id="E9HTW3"/>
<feature type="compositionally biased region" description="Basic and acidic residues" evidence="1">
    <location>
        <begin position="39"/>
        <end position="51"/>
    </location>
</feature>
<feature type="region of interest" description="Disordered" evidence="1">
    <location>
        <begin position="1"/>
        <end position="328"/>
    </location>
</feature>
<dbReference type="Proteomes" id="UP000000305">
    <property type="component" value="Unassembled WGS sequence"/>
</dbReference>
<dbReference type="OrthoDB" id="10370717at2759"/>
<feature type="compositionally biased region" description="Acidic residues" evidence="1">
    <location>
        <begin position="285"/>
        <end position="297"/>
    </location>
</feature>